<feature type="domain" description="Zinc finger DksA/TraR C4-type" evidence="5">
    <location>
        <begin position="79"/>
        <end position="110"/>
    </location>
</feature>
<dbReference type="Pfam" id="PF01258">
    <property type="entry name" value="zf-dskA_traR"/>
    <property type="match status" value="1"/>
</dbReference>
<organism evidence="6 7">
    <name type="scientific">Alteraurantiacibacter lauratis</name>
    <dbReference type="NCBI Taxonomy" id="2054627"/>
    <lineage>
        <taxon>Bacteria</taxon>
        <taxon>Pseudomonadati</taxon>
        <taxon>Pseudomonadota</taxon>
        <taxon>Alphaproteobacteria</taxon>
        <taxon>Sphingomonadales</taxon>
        <taxon>Erythrobacteraceae</taxon>
        <taxon>Alteraurantiacibacter</taxon>
    </lineage>
</organism>
<dbReference type="RefSeq" id="WP_336919560.1">
    <property type="nucleotide sequence ID" value="NZ_JBANRN010000011.1"/>
</dbReference>
<evidence type="ECO:0000256" key="4">
    <source>
        <dbReference type="PROSITE-ProRule" id="PRU00510"/>
    </source>
</evidence>
<keyword evidence="7" id="KW-1185">Reference proteome</keyword>
<comment type="caution">
    <text evidence="6">The sequence shown here is derived from an EMBL/GenBank/DDBJ whole genome shotgun (WGS) entry which is preliminary data.</text>
</comment>
<sequence>MAIDCAAFRELLERRLAEIAEEDRLSAGDRGPVALDQESVGRLSRIDAMQMQAMALAQQRRRATERIAIHSALERIEGGEFGFCLSCGDAIAEARLRLNPTVVKCLGCASSPD</sequence>
<reference evidence="7" key="1">
    <citation type="journal article" date="2019" name="Int. J. Syst. Evol. Microbiol.">
        <title>The Global Catalogue of Microorganisms (GCM) 10K type strain sequencing project: providing services to taxonomists for standard genome sequencing and annotation.</title>
        <authorList>
            <consortium name="The Broad Institute Genomics Platform"/>
            <consortium name="The Broad Institute Genome Sequencing Center for Infectious Disease"/>
            <person name="Wu L."/>
            <person name="Ma J."/>
        </authorList>
    </citation>
    <scope>NUCLEOTIDE SEQUENCE [LARGE SCALE GENOMIC DNA]</scope>
    <source>
        <strain evidence="7">KCTC 52606</strain>
    </source>
</reference>
<name>A0ABV7EGU6_9SPHN</name>
<keyword evidence="1" id="KW-0479">Metal-binding</keyword>
<dbReference type="SUPFAM" id="SSF57716">
    <property type="entry name" value="Glucocorticoid receptor-like (DNA-binding domain)"/>
    <property type="match status" value="1"/>
</dbReference>
<dbReference type="Proteomes" id="UP001595378">
    <property type="component" value="Unassembled WGS sequence"/>
</dbReference>
<evidence type="ECO:0000256" key="2">
    <source>
        <dbReference type="ARBA" id="ARBA00022771"/>
    </source>
</evidence>
<gene>
    <name evidence="6" type="ORF">ACFODK_09790</name>
</gene>
<proteinExistence type="predicted"/>
<accession>A0ABV7EGU6</accession>
<dbReference type="PROSITE" id="PS51128">
    <property type="entry name" value="ZF_DKSA_2"/>
    <property type="match status" value="1"/>
</dbReference>
<dbReference type="InterPro" id="IPR000962">
    <property type="entry name" value="Znf_DskA_TraR"/>
</dbReference>
<evidence type="ECO:0000256" key="3">
    <source>
        <dbReference type="ARBA" id="ARBA00022833"/>
    </source>
</evidence>
<dbReference type="Gene3D" id="1.20.120.910">
    <property type="entry name" value="DksA, coiled-coil domain"/>
    <property type="match status" value="1"/>
</dbReference>
<evidence type="ECO:0000313" key="7">
    <source>
        <dbReference type="Proteomes" id="UP001595378"/>
    </source>
</evidence>
<feature type="zinc finger region" description="dksA C4-type" evidence="4">
    <location>
        <begin position="84"/>
        <end position="108"/>
    </location>
</feature>
<evidence type="ECO:0000259" key="5">
    <source>
        <dbReference type="Pfam" id="PF01258"/>
    </source>
</evidence>
<evidence type="ECO:0000256" key="1">
    <source>
        <dbReference type="ARBA" id="ARBA00022723"/>
    </source>
</evidence>
<keyword evidence="2" id="KW-0863">Zinc-finger</keyword>
<keyword evidence="3" id="KW-0862">Zinc</keyword>
<evidence type="ECO:0000313" key="6">
    <source>
        <dbReference type="EMBL" id="MFC3101181.1"/>
    </source>
</evidence>
<protein>
    <submittedName>
        <fullName evidence="6">TraR/DksA family transcriptional regulator</fullName>
    </submittedName>
</protein>
<dbReference type="EMBL" id="JBHRSU010000030">
    <property type="protein sequence ID" value="MFC3101181.1"/>
    <property type="molecule type" value="Genomic_DNA"/>
</dbReference>